<dbReference type="EMBL" id="JALLPJ020000049">
    <property type="protein sequence ID" value="KAL3804255.1"/>
    <property type="molecule type" value="Genomic_DNA"/>
</dbReference>
<keyword evidence="1" id="KW-0479">Metal-binding</keyword>
<dbReference type="PROSITE" id="PS50158">
    <property type="entry name" value="ZF_CCHC"/>
    <property type="match status" value="1"/>
</dbReference>
<proteinExistence type="predicted"/>
<feature type="compositionally biased region" description="Basic and acidic residues" evidence="2">
    <location>
        <begin position="45"/>
        <end position="58"/>
    </location>
</feature>
<dbReference type="Proteomes" id="UP001530400">
    <property type="component" value="Unassembled WGS sequence"/>
</dbReference>
<keyword evidence="1" id="KW-0862">Zinc</keyword>
<evidence type="ECO:0000313" key="4">
    <source>
        <dbReference type="EMBL" id="KAL3804255.1"/>
    </source>
</evidence>
<sequence length="185" mass="21071">MPKNNSKRRLDFAEEEGEAPINNPYKQNKSSVKENDSTAVTPEAGIEKFLTRNRDSKPKAARQLVTPQKSKEHDIYYESGEEEEEVFKPTHIHANVDYHRRGDLALDATTLKVYRFVRDHFLIPKSFEADYKFGPLSGSCFEERVVRAYSLGELEAKKGLNEVDLQVCTYCGVEGHVKGDCNDLL</sequence>
<dbReference type="AlphaFoldDB" id="A0ABD3R1W3"/>
<reference evidence="4 5" key="1">
    <citation type="submission" date="2024-10" db="EMBL/GenBank/DDBJ databases">
        <title>Updated reference genomes for cyclostephanoid diatoms.</title>
        <authorList>
            <person name="Roberts W.R."/>
            <person name="Alverson A.J."/>
        </authorList>
    </citation>
    <scope>NUCLEOTIDE SEQUENCE [LARGE SCALE GENOMIC DNA]</scope>
    <source>
        <strain evidence="4 5">AJA010-31</strain>
    </source>
</reference>
<evidence type="ECO:0000256" key="2">
    <source>
        <dbReference type="SAM" id="MobiDB-lite"/>
    </source>
</evidence>
<feature type="domain" description="CCHC-type" evidence="3">
    <location>
        <begin position="168"/>
        <end position="181"/>
    </location>
</feature>
<organism evidence="4 5">
    <name type="scientific">Cyclotella atomus</name>
    <dbReference type="NCBI Taxonomy" id="382360"/>
    <lineage>
        <taxon>Eukaryota</taxon>
        <taxon>Sar</taxon>
        <taxon>Stramenopiles</taxon>
        <taxon>Ochrophyta</taxon>
        <taxon>Bacillariophyta</taxon>
        <taxon>Coscinodiscophyceae</taxon>
        <taxon>Thalassiosirophycidae</taxon>
        <taxon>Stephanodiscales</taxon>
        <taxon>Stephanodiscaceae</taxon>
        <taxon>Cyclotella</taxon>
    </lineage>
</organism>
<evidence type="ECO:0000259" key="3">
    <source>
        <dbReference type="PROSITE" id="PS50158"/>
    </source>
</evidence>
<protein>
    <recommendedName>
        <fullName evidence="3">CCHC-type domain-containing protein</fullName>
    </recommendedName>
</protein>
<accession>A0ABD3R1W3</accession>
<comment type="caution">
    <text evidence="4">The sequence shown here is derived from an EMBL/GenBank/DDBJ whole genome shotgun (WGS) entry which is preliminary data.</text>
</comment>
<feature type="region of interest" description="Disordered" evidence="2">
    <location>
        <begin position="1"/>
        <end position="71"/>
    </location>
</feature>
<gene>
    <name evidence="4" type="ORF">ACHAWO_009856</name>
</gene>
<keyword evidence="5" id="KW-1185">Reference proteome</keyword>
<evidence type="ECO:0000313" key="5">
    <source>
        <dbReference type="Proteomes" id="UP001530400"/>
    </source>
</evidence>
<name>A0ABD3R1W3_9STRA</name>
<evidence type="ECO:0000256" key="1">
    <source>
        <dbReference type="PROSITE-ProRule" id="PRU00047"/>
    </source>
</evidence>
<dbReference type="InterPro" id="IPR001878">
    <property type="entry name" value="Znf_CCHC"/>
</dbReference>
<dbReference type="GO" id="GO:0008270">
    <property type="term" value="F:zinc ion binding"/>
    <property type="evidence" value="ECO:0007669"/>
    <property type="project" value="UniProtKB-KW"/>
</dbReference>
<keyword evidence="1" id="KW-0863">Zinc-finger</keyword>